<dbReference type="AlphaFoldDB" id="A0A1B9URN1"/>
<comment type="similarity">
    <text evidence="2">Belongs to the binding-protein-dependent transport system permease family. HisMQ subfamily.</text>
</comment>
<dbReference type="PANTHER" id="PTHR30614:SF0">
    <property type="entry name" value="L-CYSTINE TRANSPORT SYSTEM PERMEASE PROTEIN TCYL"/>
    <property type="match status" value="1"/>
</dbReference>
<dbReference type="SUPFAM" id="SSF161098">
    <property type="entry name" value="MetI-like"/>
    <property type="match status" value="1"/>
</dbReference>
<dbReference type="GO" id="GO:0022857">
    <property type="term" value="F:transmembrane transporter activity"/>
    <property type="evidence" value="ECO:0007669"/>
    <property type="project" value="InterPro"/>
</dbReference>
<dbReference type="KEGG" id="atf:Ach5_32100"/>
<dbReference type="Pfam" id="PF00528">
    <property type="entry name" value="BPD_transp_1"/>
    <property type="match status" value="1"/>
</dbReference>
<protein>
    <submittedName>
        <fullName evidence="11">Amino acid ABC transporter permease</fullName>
    </submittedName>
</protein>
<evidence type="ECO:0000256" key="6">
    <source>
        <dbReference type="ARBA" id="ARBA00022970"/>
    </source>
</evidence>
<evidence type="ECO:0000259" key="10">
    <source>
        <dbReference type="PROSITE" id="PS50928"/>
    </source>
</evidence>
<name>A0A1B9URN1_AGRTU</name>
<sequence>MQDGFTARFIELAAHIGLNYDFLNSGYEVQIWLDGMKMTLILVAVTLPLSLVFGFIFAAMLTSGKGWLAGPVRAYVELTRNTPTLVQLMCGFLVLNMLISNALGGAQNNPLTPFFWVVAITGLHVAAFHAEALRGGIEAVPATTIEAARAIGFSSFEILRYVEFPLAIRTALPSIINNLINLVKLTTVGSAIAVGEITYASILIWTQRDNVVELMLVILIFFSVINFIVARAGLWLERRLAVPGFGQ</sequence>
<feature type="transmembrane region" description="Helical" evidence="9">
    <location>
        <begin position="82"/>
        <end position="99"/>
    </location>
</feature>
<dbReference type="EMBL" id="CP049217">
    <property type="protein sequence ID" value="QTG15876.1"/>
    <property type="molecule type" value="Genomic_DNA"/>
</dbReference>
<keyword evidence="3 9" id="KW-0813">Transport</keyword>
<dbReference type="PANTHER" id="PTHR30614">
    <property type="entry name" value="MEMBRANE COMPONENT OF AMINO ACID ABC TRANSPORTER"/>
    <property type="match status" value="1"/>
</dbReference>
<organism evidence="11 13">
    <name type="scientific">Agrobacterium tumefaciens</name>
    <dbReference type="NCBI Taxonomy" id="358"/>
    <lineage>
        <taxon>Bacteria</taxon>
        <taxon>Pseudomonadati</taxon>
        <taxon>Pseudomonadota</taxon>
        <taxon>Alphaproteobacteria</taxon>
        <taxon>Hyphomicrobiales</taxon>
        <taxon>Rhizobiaceae</taxon>
        <taxon>Rhizobium/Agrobacterium group</taxon>
        <taxon>Agrobacterium</taxon>
        <taxon>Agrobacterium tumefaciens complex</taxon>
    </lineage>
</organism>
<dbReference type="InterPro" id="IPR010065">
    <property type="entry name" value="AA_ABC_transptr_permease_3TM"/>
</dbReference>
<dbReference type="GO" id="GO:0006865">
    <property type="term" value="P:amino acid transport"/>
    <property type="evidence" value="ECO:0007669"/>
    <property type="project" value="UniProtKB-KW"/>
</dbReference>
<reference evidence="11" key="1">
    <citation type="journal article" date="2020" name="Science">
        <title>Unexpected conservation and global transmission of agrobacterial virulence plasmids.</title>
        <authorList>
            <person name="Weisberg A.J."/>
            <person name="Davis E.W. 2nd"/>
            <person name="Tabima J."/>
            <person name="Belcher M.S."/>
            <person name="Miller M."/>
            <person name="Kuo C.H."/>
            <person name="Loper J.E."/>
            <person name="Grunwald N.J."/>
            <person name="Putnam M.L."/>
            <person name="Chang J.H."/>
        </authorList>
    </citation>
    <scope>NUCLEOTIDE SEQUENCE</scope>
    <source>
        <strain evidence="11">17-1853-1a</strain>
    </source>
</reference>
<dbReference type="PROSITE" id="PS50928">
    <property type="entry name" value="ABC_TM1"/>
    <property type="match status" value="1"/>
</dbReference>
<keyword evidence="7 9" id="KW-1133">Transmembrane helix</keyword>
<keyword evidence="8 9" id="KW-0472">Membrane</keyword>
<keyword evidence="6" id="KW-0029">Amino-acid transport</keyword>
<evidence type="ECO:0000313" key="11">
    <source>
        <dbReference type="EMBL" id="NTC28378.1"/>
    </source>
</evidence>
<dbReference type="Proteomes" id="UP000702952">
    <property type="component" value="Unassembled WGS sequence"/>
</dbReference>
<comment type="subcellular location">
    <subcellularLocation>
        <location evidence="1">Cell inner membrane</location>
        <topology evidence="1">Multi-pass membrane protein</topology>
    </subcellularLocation>
    <subcellularLocation>
        <location evidence="9">Cell membrane</location>
        <topology evidence="9">Multi-pass membrane protein</topology>
    </subcellularLocation>
</comment>
<evidence type="ECO:0000256" key="5">
    <source>
        <dbReference type="ARBA" id="ARBA00022692"/>
    </source>
</evidence>
<dbReference type="EMBL" id="JAAMAY010000014">
    <property type="protein sequence ID" value="NTC28378.1"/>
    <property type="molecule type" value="Genomic_DNA"/>
</dbReference>
<accession>A0A1B9URN1</accession>
<dbReference type="InterPro" id="IPR035906">
    <property type="entry name" value="MetI-like_sf"/>
</dbReference>
<accession>A0AA86KSN3</accession>
<proteinExistence type="inferred from homology"/>
<evidence type="ECO:0000256" key="9">
    <source>
        <dbReference type="RuleBase" id="RU363032"/>
    </source>
</evidence>
<dbReference type="CDD" id="cd06261">
    <property type="entry name" value="TM_PBP2"/>
    <property type="match status" value="1"/>
</dbReference>
<evidence type="ECO:0000313" key="12">
    <source>
        <dbReference type="EMBL" id="QTG15876.1"/>
    </source>
</evidence>
<evidence type="ECO:0000256" key="8">
    <source>
        <dbReference type="ARBA" id="ARBA00023136"/>
    </source>
</evidence>
<feature type="transmembrane region" description="Helical" evidence="9">
    <location>
        <begin position="182"/>
        <end position="205"/>
    </location>
</feature>
<dbReference type="Gene3D" id="1.10.3720.10">
    <property type="entry name" value="MetI-like"/>
    <property type="match status" value="1"/>
</dbReference>
<feature type="transmembrane region" description="Helical" evidence="9">
    <location>
        <begin position="111"/>
        <end position="130"/>
    </location>
</feature>
<feature type="transmembrane region" description="Helical" evidence="9">
    <location>
        <begin position="40"/>
        <end position="61"/>
    </location>
</feature>
<dbReference type="InterPro" id="IPR000515">
    <property type="entry name" value="MetI-like"/>
</dbReference>
<feature type="transmembrane region" description="Helical" evidence="9">
    <location>
        <begin position="211"/>
        <end position="230"/>
    </location>
</feature>
<dbReference type="Proteomes" id="UP000663946">
    <property type="component" value="Chromosome 2"/>
</dbReference>
<evidence type="ECO:0000256" key="4">
    <source>
        <dbReference type="ARBA" id="ARBA00022475"/>
    </source>
</evidence>
<evidence type="ECO:0000256" key="1">
    <source>
        <dbReference type="ARBA" id="ARBA00004429"/>
    </source>
</evidence>
<dbReference type="InterPro" id="IPR043429">
    <property type="entry name" value="ArtM/GltK/GlnP/TcyL/YhdX-like"/>
</dbReference>
<keyword evidence="4" id="KW-1003">Cell membrane</keyword>
<dbReference type="RefSeq" id="WP_003510965.1">
    <property type="nucleotide sequence ID" value="NZ_CP011247.1"/>
</dbReference>
<gene>
    <name evidence="11" type="ORF">G6M46_09440</name>
    <name evidence="12" type="ORF">G6M86_21780</name>
</gene>
<evidence type="ECO:0000256" key="2">
    <source>
        <dbReference type="ARBA" id="ARBA00010072"/>
    </source>
</evidence>
<dbReference type="NCBIfam" id="TIGR01726">
    <property type="entry name" value="HEQRo_perm_3TM"/>
    <property type="match status" value="1"/>
</dbReference>
<evidence type="ECO:0000313" key="13">
    <source>
        <dbReference type="Proteomes" id="UP000702952"/>
    </source>
</evidence>
<evidence type="ECO:0000256" key="3">
    <source>
        <dbReference type="ARBA" id="ARBA00022448"/>
    </source>
</evidence>
<dbReference type="GO" id="GO:0043190">
    <property type="term" value="C:ATP-binding cassette (ABC) transporter complex"/>
    <property type="evidence" value="ECO:0007669"/>
    <property type="project" value="InterPro"/>
</dbReference>
<evidence type="ECO:0000256" key="7">
    <source>
        <dbReference type="ARBA" id="ARBA00022989"/>
    </source>
</evidence>
<feature type="domain" description="ABC transmembrane type-1" evidence="10">
    <location>
        <begin position="36"/>
        <end position="229"/>
    </location>
</feature>
<keyword evidence="5 9" id="KW-0812">Transmembrane</keyword>
<reference evidence="12" key="2">
    <citation type="submission" date="2020-02" db="EMBL/GenBank/DDBJ databases">
        <title>Unexpected conservation and global transmission of agrobacterial virulence plasmids.</title>
        <authorList>
            <person name="Weisberg A.J."/>
            <person name="Davis E.W. II"/>
            <person name="Tabima J.R."/>
            <person name="Belcher M.S."/>
            <person name="Miller M."/>
            <person name="Kuo C.-H."/>
            <person name="Loper J.E."/>
            <person name="Grunwald N.J."/>
            <person name="Putnam M.L."/>
            <person name="Chang J.H."/>
        </authorList>
    </citation>
    <scope>NUCLEOTIDE SEQUENCE</scope>
    <source>
        <strain evidence="12">Q15/94</strain>
    </source>
</reference>